<feature type="transmembrane region" description="Helical" evidence="1">
    <location>
        <begin position="30"/>
        <end position="52"/>
    </location>
</feature>
<feature type="transmembrane region" description="Helical" evidence="1">
    <location>
        <begin position="239"/>
        <end position="259"/>
    </location>
</feature>
<name>A0A3D9UKZ7_9MICO</name>
<protein>
    <submittedName>
        <fullName evidence="2">ABC-2 type transport system permease protein</fullName>
    </submittedName>
</protein>
<dbReference type="OrthoDB" id="9788195at2"/>
<dbReference type="InterPro" id="IPR010390">
    <property type="entry name" value="ABC-2_transporter-like"/>
</dbReference>
<evidence type="ECO:0000256" key="1">
    <source>
        <dbReference type="SAM" id="Phobius"/>
    </source>
</evidence>
<dbReference type="PANTHER" id="PTHR36833">
    <property type="entry name" value="SLR0610 PROTEIN-RELATED"/>
    <property type="match status" value="1"/>
</dbReference>
<reference evidence="2 3" key="1">
    <citation type="submission" date="2018-08" db="EMBL/GenBank/DDBJ databases">
        <title>Sequencing the genomes of 1000 actinobacteria strains.</title>
        <authorList>
            <person name="Klenk H.-P."/>
        </authorList>
    </citation>
    <scope>NUCLEOTIDE SEQUENCE [LARGE SCALE GENOMIC DNA]</scope>
    <source>
        <strain evidence="2 3">DSM 22967</strain>
    </source>
</reference>
<dbReference type="PANTHER" id="PTHR36833:SF1">
    <property type="entry name" value="INTEGRAL MEMBRANE TRANSPORT PROTEIN"/>
    <property type="match status" value="1"/>
</dbReference>
<accession>A0A3D9UKZ7</accession>
<feature type="transmembrane region" description="Helical" evidence="1">
    <location>
        <begin position="67"/>
        <end position="85"/>
    </location>
</feature>
<dbReference type="EMBL" id="QTUA01000001">
    <property type="protein sequence ID" value="REF30006.1"/>
    <property type="molecule type" value="Genomic_DNA"/>
</dbReference>
<gene>
    <name evidence="2" type="ORF">DFJ65_0996</name>
</gene>
<dbReference type="AlphaFoldDB" id="A0A3D9UKZ7"/>
<evidence type="ECO:0000313" key="3">
    <source>
        <dbReference type="Proteomes" id="UP000256253"/>
    </source>
</evidence>
<dbReference type="Proteomes" id="UP000256253">
    <property type="component" value="Unassembled WGS sequence"/>
</dbReference>
<keyword evidence="1" id="KW-0812">Transmembrane</keyword>
<dbReference type="RefSeq" id="WP_115922065.1">
    <property type="nucleotide sequence ID" value="NZ_QTUA01000001.1"/>
</dbReference>
<keyword evidence="1" id="KW-1133">Transmembrane helix</keyword>
<evidence type="ECO:0000313" key="2">
    <source>
        <dbReference type="EMBL" id="REF30006.1"/>
    </source>
</evidence>
<organism evidence="2 3">
    <name type="scientific">Calidifontibacter indicus</name>
    <dbReference type="NCBI Taxonomy" id="419650"/>
    <lineage>
        <taxon>Bacteria</taxon>
        <taxon>Bacillati</taxon>
        <taxon>Actinomycetota</taxon>
        <taxon>Actinomycetes</taxon>
        <taxon>Micrococcales</taxon>
        <taxon>Dermacoccaceae</taxon>
        <taxon>Calidifontibacter</taxon>
    </lineage>
</organism>
<sequence length="271" mass="29672">MITPRTAQFAPYRAVLASRVRSQRSYRTNFALDLASSALIGFIELAEIWVLFHNVGSLGGYSFKQILLVYGIADLAFSIADLFFGHCDDLPNYLRAGTLDVFYLRPQPILAQLIGSDISLKRITRAGVAIGCIVVAISIGDIQWTAAKVALFALSIVCAVLIFSAQFVSAAGLQFFLINGAEATNAYVYGGRYASTQVASVWSNPLKVIFGFFFPMAFAAFIPSLWLLDKPGPAMFPSWLAWCTPIMALWAWGAAMLCWRWGLRHYQGGGG</sequence>
<comment type="caution">
    <text evidence="2">The sequence shown here is derived from an EMBL/GenBank/DDBJ whole genome shotgun (WGS) entry which is preliminary data.</text>
</comment>
<feature type="transmembrane region" description="Helical" evidence="1">
    <location>
        <begin position="126"/>
        <end position="144"/>
    </location>
</feature>
<feature type="transmembrane region" description="Helical" evidence="1">
    <location>
        <begin position="208"/>
        <end position="227"/>
    </location>
</feature>
<feature type="transmembrane region" description="Helical" evidence="1">
    <location>
        <begin position="150"/>
        <end position="177"/>
    </location>
</feature>
<dbReference type="Pfam" id="PF06182">
    <property type="entry name" value="ABC2_membrane_6"/>
    <property type="match status" value="1"/>
</dbReference>
<proteinExistence type="predicted"/>
<keyword evidence="3" id="KW-1185">Reference proteome</keyword>
<keyword evidence="1" id="KW-0472">Membrane</keyword>